<accession>A0A2U1ZUU6</accession>
<comment type="similarity">
    <text evidence="2">Belongs to the bacterial solute-binding protein 5 family.</text>
</comment>
<evidence type="ECO:0000256" key="1">
    <source>
        <dbReference type="ARBA" id="ARBA00004196"/>
    </source>
</evidence>
<dbReference type="RefSeq" id="WP_109229113.1">
    <property type="nucleotide sequence ID" value="NZ_PYHR01000002.1"/>
</dbReference>
<gene>
    <name evidence="8" type="ORF">C8046_08815</name>
</gene>
<reference evidence="8 9" key="1">
    <citation type="submission" date="2018-03" db="EMBL/GenBank/DDBJ databases">
        <title>Genome assembly of novel Miniimonas species PCH200.</title>
        <authorList>
            <person name="Thakur V."/>
            <person name="Kumar V."/>
            <person name="Singh D."/>
        </authorList>
    </citation>
    <scope>NUCLEOTIDE SEQUENCE [LARGE SCALE GENOMIC DNA]</scope>
    <source>
        <strain evidence="8 9">PCH200</strain>
    </source>
</reference>
<dbReference type="InterPro" id="IPR039424">
    <property type="entry name" value="SBP_5"/>
</dbReference>
<dbReference type="FunFam" id="3.90.76.10:FF:000001">
    <property type="entry name" value="Oligopeptide ABC transporter substrate-binding protein"/>
    <property type="match status" value="1"/>
</dbReference>
<evidence type="ECO:0000256" key="3">
    <source>
        <dbReference type="ARBA" id="ARBA00022448"/>
    </source>
</evidence>
<evidence type="ECO:0000313" key="8">
    <source>
        <dbReference type="EMBL" id="PWD50731.1"/>
    </source>
</evidence>
<keyword evidence="3" id="KW-0813">Transport</keyword>
<dbReference type="EMBL" id="PYHR01000002">
    <property type="protein sequence ID" value="PWD50731.1"/>
    <property type="molecule type" value="Genomic_DNA"/>
</dbReference>
<comment type="caution">
    <text evidence="8">The sequence shown here is derived from an EMBL/GenBank/DDBJ whole genome shotgun (WGS) entry which is preliminary data.</text>
</comment>
<dbReference type="InterPro" id="IPR000914">
    <property type="entry name" value="SBP_5_dom"/>
</dbReference>
<dbReference type="FunFam" id="3.10.105.10:FF:000001">
    <property type="entry name" value="Oligopeptide ABC transporter, oligopeptide-binding protein"/>
    <property type="match status" value="1"/>
</dbReference>
<dbReference type="GO" id="GO:1904680">
    <property type="term" value="F:peptide transmembrane transporter activity"/>
    <property type="evidence" value="ECO:0007669"/>
    <property type="project" value="TreeGrafter"/>
</dbReference>
<dbReference type="Proteomes" id="UP000245166">
    <property type="component" value="Unassembled WGS sequence"/>
</dbReference>
<organism evidence="8 9">
    <name type="scientific">Serinibacter arcticus</name>
    <dbReference type="NCBI Taxonomy" id="1655435"/>
    <lineage>
        <taxon>Bacteria</taxon>
        <taxon>Bacillati</taxon>
        <taxon>Actinomycetota</taxon>
        <taxon>Actinomycetes</taxon>
        <taxon>Micrococcales</taxon>
        <taxon>Beutenbergiaceae</taxon>
        <taxon>Serinibacter</taxon>
    </lineage>
</organism>
<dbReference type="GO" id="GO:0015833">
    <property type="term" value="P:peptide transport"/>
    <property type="evidence" value="ECO:0007669"/>
    <property type="project" value="TreeGrafter"/>
</dbReference>
<dbReference type="GO" id="GO:0043190">
    <property type="term" value="C:ATP-binding cassette (ABC) transporter complex"/>
    <property type="evidence" value="ECO:0007669"/>
    <property type="project" value="InterPro"/>
</dbReference>
<dbReference type="SUPFAM" id="SSF53850">
    <property type="entry name" value="Periplasmic binding protein-like II"/>
    <property type="match status" value="1"/>
</dbReference>
<dbReference type="InterPro" id="IPR030678">
    <property type="entry name" value="Peptide/Ni-bd"/>
</dbReference>
<sequence length="563" mass="59106">MTSRPPFRPTTIVPAIALALVLSACSTGGSQAPSDSPTGSADATSEPTADGGGGGEITIAVAQELNTIDPPFAIDSNSAVAINNVYEGLYRLDEANQPVPAGAADLPEVSEDGLTYTIALNPDATWSDGDPVTAGDYVFAWKRAVGLDNASENQKYFTTIANADEIIEGAADPDTLGVVAEDDHTLTITLDAPVAYFPSLLAVVPLFPVSQSAVEELGDAYGSDSENAVYNGPFTLADFAGPGIGTDWTYVKNDAYWDAESVGLDTINVRVIKETNTAVSLFQSGELDQVQISGAQVQASSADPGFVSDTTATSAFLGYNHTNPVLQNAKVREAISLVIDREALATAVLADGSTAATGLVPPGLATNGGEDFADAAGDPLSTDVEEAARLWEEARTELGITELTLNLQTFDSDRVKTVSEYLQGAIETNLEGVTLQIGLNPVANFLEKTGSGDFDVYLVTWGADFADPSSQLGLFLSTAGTNWGKYSNPEFDAALEAAQGVNATDADARWDDLLEAQRILIDEQGITPIYFQSSTLLRNPALEGVIYHTAGPAFEYRSARLTS</sequence>
<keyword evidence="9" id="KW-1185">Reference proteome</keyword>
<evidence type="ECO:0000256" key="5">
    <source>
        <dbReference type="SAM" id="MobiDB-lite"/>
    </source>
</evidence>
<protein>
    <submittedName>
        <fullName evidence="8">Peptide ABC transporter substrate-binding protein</fullName>
    </submittedName>
</protein>
<evidence type="ECO:0000259" key="7">
    <source>
        <dbReference type="Pfam" id="PF00496"/>
    </source>
</evidence>
<feature type="compositionally biased region" description="Polar residues" evidence="5">
    <location>
        <begin position="28"/>
        <end position="47"/>
    </location>
</feature>
<feature type="domain" description="Solute-binding protein family 5" evidence="7">
    <location>
        <begin position="98"/>
        <end position="482"/>
    </location>
</feature>
<dbReference type="PANTHER" id="PTHR30290:SF10">
    <property type="entry name" value="PERIPLASMIC OLIGOPEPTIDE-BINDING PROTEIN-RELATED"/>
    <property type="match status" value="1"/>
</dbReference>
<dbReference type="PIRSF" id="PIRSF002741">
    <property type="entry name" value="MppA"/>
    <property type="match status" value="1"/>
</dbReference>
<evidence type="ECO:0000313" key="9">
    <source>
        <dbReference type="Proteomes" id="UP000245166"/>
    </source>
</evidence>
<dbReference type="Pfam" id="PF00496">
    <property type="entry name" value="SBP_bac_5"/>
    <property type="match status" value="1"/>
</dbReference>
<dbReference type="GO" id="GO:0030288">
    <property type="term" value="C:outer membrane-bounded periplasmic space"/>
    <property type="evidence" value="ECO:0007669"/>
    <property type="project" value="UniProtKB-ARBA"/>
</dbReference>
<dbReference type="CDD" id="cd08504">
    <property type="entry name" value="PBP2_OppA"/>
    <property type="match status" value="1"/>
</dbReference>
<feature type="signal peptide" evidence="6">
    <location>
        <begin position="1"/>
        <end position="32"/>
    </location>
</feature>
<dbReference type="AlphaFoldDB" id="A0A2U1ZUU6"/>
<dbReference type="PANTHER" id="PTHR30290">
    <property type="entry name" value="PERIPLASMIC BINDING COMPONENT OF ABC TRANSPORTER"/>
    <property type="match status" value="1"/>
</dbReference>
<feature type="region of interest" description="Disordered" evidence="5">
    <location>
        <begin position="28"/>
        <end position="55"/>
    </location>
</feature>
<evidence type="ECO:0000256" key="6">
    <source>
        <dbReference type="SAM" id="SignalP"/>
    </source>
</evidence>
<evidence type="ECO:0000256" key="4">
    <source>
        <dbReference type="ARBA" id="ARBA00022729"/>
    </source>
</evidence>
<dbReference type="PROSITE" id="PS51257">
    <property type="entry name" value="PROKAR_LIPOPROTEIN"/>
    <property type="match status" value="1"/>
</dbReference>
<evidence type="ECO:0000256" key="2">
    <source>
        <dbReference type="ARBA" id="ARBA00005695"/>
    </source>
</evidence>
<proteinExistence type="inferred from homology"/>
<dbReference type="Gene3D" id="3.90.76.10">
    <property type="entry name" value="Dipeptide-binding Protein, Domain 1"/>
    <property type="match status" value="1"/>
</dbReference>
<comment type="subcellular location">
    <subcellularLocation>
        <location evidence="1">Cell envelope</location>
    </subcellularLocation>
</comment>
<feature type="chain" id="PRO_5015687296" evidence="6">
    <location>
        <begin position="33"/>
        <end position="563"/>
    </location>
</feature>
<dbReference type="Gene3D" id="3.10.105.10">
    <property type="entry name" value="Dipeptide-binding Protein, Domain 3"/>
    <property type="match status" value="1"/>
</dbReference>
<name>A0A2U1ZUU6_9MICO</name>
<dbReference type="Gene3D" id="3.40.190.10">
    <property type="entry name" value="Periplasmic binding protein-like II"/>
    <property type="match status" value="1"/>
</dbReference>
<dbReference type="OrthoDB" id="9046151at2"/>
<keyword evidence="4 6" id="KW-0732">Signal</keyword>